<evidence type="ECO:0000256" key="2">
    <source>
        <dbReference type="SAM" id="MobiDB-lite"/>
    </source>
</evidence>
<dbReference type="OrthoDB" id="206570at2759"/>
<accession>A0A9W7DRD9</accession>
<feature type="compositionally biased region" description="Acidic residues" evidence="2">
    <location>
        <begin position="816"/>
        <end position="831"/>
    </location>
</feature>
<feature type="compositionally biased region" description="Basic and acidic residues" evidence="2">
    <location>
        <begin position="547"/>
        <end position="556"/>
    </location>
</feature>
<keyword evidence="1" id="KW-0175">Coiled coil</keyword>
<feature type="compositionally biased region" description="Basic and acidic residues" evidence="2">
    <location>
        <begin position="799"/>
        <end position="808"/>
    </location>
</feature>
<sequence>MVNPVEQSMPNFWTLINTGGSANLTRALLELSPEAQDNYLPLKAIKVSHQFSKDLAACGFYRNNSIQDATKEKQRKESRRVKKEMMMLSLKESLDKETREIAKLQRKLALKQRQHSVLAVAQASAYAIQMAWQRMQARMMVARIRQVRMGTFLSLRMWFLLSRYHRRLAATKLQNWIRIWRRNQQIKTMKMMVNAIKNLQGVCRGWQGRNAAMRRRVIREAVRFVVRTSILFGAARASAELMEPHFAAQIIQKAWKRQLRRRRINQIRGRRAKMGLKHKPGMFSRSYSRDEEECMSPKAIGDHKRIVGKWTPRSPNTTRYGRRGESDVLGALGGHRGGKKAKRKKKDDSRQHSYFRRGKRDSIVAFTKAAAMISKIHLANGGAWGVRDDEKVEDIVDKKVLDKMKQKAQQAALKIKRRKSLAARDDEEGKEKEMEEDAENYIRVKKKLHMIKMKALQTVIISKSERPTTPPEDLKGISTLKRDLARWTIRLAPDKQEFLRKLDRRAEVAVVPKRPGSVRRPSSAGDRPTKRSEALIKELTEPVLQEIIRRKTERPDMSAASSGSPKPKREKRLSLRTSGLDTITDGRETESPEPMTGSSHPDDSPIHFSASPTHVANPEDEAFDKGSTILGSLMMGIETSPKVPSKPKGLKSTQQSNTPRSRRVSGSDVEFRSRRTSRASFTEIMSTDSTLIDFSAGMQRGLDMEMQRMAEMDDQKVREAKEREEAEHSDDDSDGDEGGVGGIGFGNVVDDAVFVKEAEEVGMTVIMKTVVNEKEEDGEEEEGYGDDAFEEEDGDGEEEGKKTEELKATTESPPTADDEDGYSDEEFEDFEQSASIDLP</sequence>
<feature type="region of interest" description="Disordered" evidence="2">
    <location>
        <begin position="511"/>
        <end position="622"/>
    </location>
</feature>
<gene>
    <name evidence="3" type="ORF">TrST_g8220</name>
</gene>
<feature type="region of interest" description="Disordered" evidence="2">
    <location>
        <begin position="713"/>
        <end position="744"/>
    </location>
</feature>
<feature type="region of interest" description="Disordered" evidence="2">
    <location>
        <begin position="772"/>
        <end position="839"/>
    </location>
</feature>
<dbReference type="EMBL" id="BRXY01000007">
    <property type="protein sequence ID" value="GMH51917.1"/>
    <property type="molecule type" value="Genomic_DNA"/>
</dbReference>
<evidence type="ECO:0000313" key="4">
    <source>
        <dbReference type="Proteomes" id="UP001165085"/>
    </source>
</evidence>
<evidence type="ECO:0000256" key="1">
    <source>
        <dbReference type="SAM" id="Coils"/>
    </source>
</evidence>
<keyword evidence="4" id="KW-1185">Reference proteome</keyword>
<dbReference type="AlphaFoldDB" id="A0A9W7DRD9"/>
<organism evidence="3 4">
    <name type="scientific">Triparma strigata</name>
    <dbReference type="NCBI Taxonomy" id="1606541"/>
    <lineage>
        <taxon>Eukaryota</taxon>
        <taxon>Sar</taxon>
        <taxon>Stramenopiles</taxon>
        <taxon>Ochrophyta</taxon>
        <taxon>Bolidophyceae</taxon>
        <taxon>Parmales</taxon>
        <taxon>Triparmaceae</taxon>
        <taxon>Triparma</taxon>
    </lineage>
</organism>
<protein>
    <submittedName>
        <fullName evidence="3">Uncharacterized protein</fullName>
    </submittedName>
</protein>
<feature type="compositionally biased region" description="Basic and acidic residues" evidence="2">
    <location>
        <begin position="713"/>
        <end position="726"/>
    </location>
</feature>
<reference evidence="4" key="1">
    <citation type="journal article" date="2023" name="Commun. Biol.">
        <title>Genome analysis of Parmales, the sister group of diatoms, reveals the evolutionary specialization of diatoms from phago-mixotrophs to photoautotrophs.</title>
        <authorList>
            <person name="Ban H."/>
            <person name="Sato S."/>
            <person name="Yoshikawa S."/>
            <person name="Yamada K."/>
            <person name="Nakamura Y."/>
            <person name="Ichinomiya M."/>
            <person name="Sato N."/>
            <person name="Blanc-Mathieu R."/>
            <person name="Endo H."/>
            <person name="Kuwata A."/>
            <person name="Ogata H."/>
        </authorList>
    </citation>
    <scope>NUCLEOTIDE SEQUENCE [LARGE SCALE GENOMIC DNA]</scope>
    <source>
        <strain evidence="4">NIES 3701</strain>
    </source>
</reference>
<feature type="region of interest" description="Disordered" evidence="2">
    <location>
        <begin position="308"/>
        <end position="355"/>
    </location>
</feature>
<feature type="compositionally biased region" description="Acidic residues" evidence="2">
    <location>
        <begin position="727"/>
        <end position="737"/>
    </location>
</feature>
<feature type="compositionally biased region" description="Basic and acidic residues" evidence="2">
    <location>
        <begin position="527"/>
        <end position="540"/>
    </location>
</feature>
<dbReference type="Proteomes" id="UP001165085">
    <property type="component" value="Unassembled WGS sequence"/>
</dbReference>
<feature type="compositionally biased region" description="Acidic residues" evidence="2">
    <location>
        <begin position="774"/>
        <end position="798"/>
    </location>
</feature>
<proteinExistence type="predicted"/>
<feature type="region of interest" description="Disordered" evidence="2">
    <location>
        <begin position="638"/>
        <end position="676"/>
    </location>
</feature>
<feature type="coiled-coil region" evidence="1">
    <location>
        <begin position="87"/>
        <end position="114"/>
    </location>
</feature>
<comment type="caution">
    <text evidence="3">The sequence shown here is derived from an EMBL/GenBank/DDBJ whole genome shotgun (WGS) entry which is preliminary data.</text>
</comment>
<evidence type="ECO:0000313" key="3">
    <source>
        <dbReference type="EMBL" id="GMH51917.1"/>
    </source>
</evidence>
<feature type="compositionally biased region" description="Basic residues" evidence="2">
    <location>
        <begin position="336"/>
        <end position="345"/>
    </location>
</feature>
<name>A0A9W7DRD9_9STRA</name>